<feature type="non-terminal residue" evidence="1">
    <location>
        <position position="198"/>
    </location>
</feature>
<gene>
    <name evidence="1" type="ORF">SAMN04487819_116138</name>
</gene>
<dbReference type="EMBL" id="FOMZ01000016">
    <property type="protein sequence ID" value="SFE56218.1"/>
    <property type="molecule type" value="Genomic_DNA"/>
</dbReference>
<evidence type="ECO:0000313" key="1">
    <source>
        <dbReference type="EMBL" id="SFE56218.1"/>
    </source>
</evidence>
<evidence type="ECO:0008006" key="3">
    <source>
        <dbReference type="Google" id="ProtNLM"/>
    </source>
</evidence>
<organism evidence="1 2">
    <name type="scientific">Actinopolyspora alba</name>
    <dbReference type="NCBI Taxonomy" id="673379"/>
    <lineage>
        <taxon>Bacteria</taxon>
        <taxon>Bacillati</taxon>
        <taxon>Actinomycetota</taxon>
        <taxon>Actinomycetes</taxon>
        <taxon>Actinopolysporales</taxon>
        <taxon>Actinopolysporaceae</taxon>
        <taxon>Actinopolyspora</taxon>
        <taxon>Actinopolyspora alba group</taxon>
    </lineage>
</organism>
<proteinExistence type="predicted"/>
<protein>
    <recommendedName>
        <fullName evidence="3">Pentapeptide repeat-containing protein</fullName>
    </recommendedName>
</protein>
<sequence>MVSDASSLEDRLANAARTGELLDVSDKIDRRIPAIAIRKLLFGSDAESIDPRGVRLQGAYITGELDLIDVRTAVPLTLHQCEFEKGIKAMRAHFPHLDLSRSRFPHLDADDLACEHNISLREIHSEWLSLVDTNIIGDLSLRSAEMTATGKPALNMAGSIIGGDLLLNKEFIASSDSQLGTLRLLGASITGQLDLSGA</sequence>
<keyword evidence="2" id="KW-1185">Reference proteome</keyword>
<dbReference type="Proteomes" id="UP000198716">
    <property type="component" value="Unassembled WGS sequence"/>
</dbReference>
<dbReference type="AlphaFoldDB" id="A0A1I2BK96"/>
<name>A0A1I2BK96_9ACTN</name>
<reference evidence="2" key="1">
    <citation type="submission" date="2016-10" db="EMBL/GenBank/DDBJ databases">
        <authorList>
            <person name="Varghese N."/>
            <person name="Submissions S."/>
        </authorList>
    </citation>
    <scope>NUCLEOTIDE SEQUENCE [LARGE SCALE GENOMIC DNA]</scope>
    <source>
        <strain evidence="2">DSM 45004</strain>
    </source>
</reference>
<evidence type="ECO:0000313" key="2">
    <source>
        <dbReference type="Proteomes" id="UP000198716"/>
    </source>
</evidence>
<accession>A0A1I2BK96</accession>